<evidence type="ECO:0000256" key="5">
    <source>
        <dbReference type="ARBA" id="ARBA00008711"/>
    </source>
</evidence>
<keyword evidence="12" id="KW-0227">DNA damage</keyword>
<keyword evidence="9 22" id="KW-0489">Methyltransferase</keyword>
<evidence type="ECO:0000256" key="9">
    <source>
        <dbReference type="ARBA" id="ARBA00022603"/>
    </source>
</evidence>
<dbReference type="Gene3D" id="3.30.160.70">
    <property type="entry name" value="Methylated DNA-protein cysteine methyltransferase domain"/>
    <property type="match status" value="1"/>
</dbReference>
<feature type="domain" description="Methylguanine DNA methyltransferase ribonuclease-like" evidence="21">
    <location>
        <begin position="3"/>
        <end position="67"/>
    </location>
</feature>
<evidence type="ECO:0000256" key="11">
    <source>
        <dbReference type="ARBA" id="ARBA00022723"/>
    </source>
</evidence>
<evidence type="ECO:0000256" key="15">
    <source>
        <dbReference type="ARBA" id="ARBA00023204"/>
    </source>
</evidence>
<evidence type="ECO:0000256" key="18">
    <source>
        <dbReference type="ARBA" id="ARBA00031621"/>
    </source>
</evidence>
<keyword evidence="8" id="KW-0597">Phosphoprotein</keyword>
<dbReference type="PROSITE" id="PS00374">
    <property type="entry name" value="MGMT"/>
    <property type="match status" value="1"/>
</dbReference>
<keyword evidence="13" id="KW-0862">Zinc</keyword>
<dbReference type="EMBL" id="JAKMXF010000297">
    <property type="protein sequence ID" value="KAI6652809.1"/>
    <property type="molecule type" value="Genomic_DNA"/>
</dbReference>
<comment type="caution">
    <text evidence="22">The sequence shown here is derived from an EMBL/GenBank/DDBJ whole genome shotgun (WGS) entry which is preliminary data.</text>
</comment>
<evidence type="ECO:0000256" key="1">
    <source>
        <dbReference type="ARBA" id="ARBA00001286"/>
    </source>
</evidence>
<dbReference type="Pfam" id="PF01035">
    <property type="entry name" value="DNA_binding_1"/>
    <property type="match status" value="1"/>
</dbReference>
<dbReference type="GO" id="GO:0046872">
    <property type="term" value="F:metal ion binding"/>
    <property type="evidence" value="ECO:0007669"/>
    <property type="project" value="UniProtKB-KW"/>
</dbReference>
<dbReference type="PANTHER" id="PTHR46460">
    <property type="entry name" value="METHYLATED-DNA--PROTEIN-CYSTEINE METHYLTRANSFERASE"/>
    <property type="match status" value="1"/>
</dbReference>
<dbReference type="FunFam" id="1.10.10.10:FF:000214">
    <property type="entry name" value="Methylated-DNA--protein-cysteine methyltransferase"/>
    <property type="match status" value="1"/>
</dbReference>
<dbReference type="NCBIfam" id="TIGR00589">
    <property type="entry name" value="ogt"/>
    <property type="match status" value="1"/>
</dbReference>
<evidence type="ECO:0000256" key="16">
    <source>
        <dbReference type="ARBA" id="ARBA00023242"/>
    </source>
</evidence>
<dbReference type="GO" id="GO:0032259">
    <property type="term" value="P:methylation"/>
    <property type="evidence" value="ECO:0007669"/>
    <property type="project" value="UniProtKB-KW"/>
</dbReference>
<dbReference type="InterPro" id="IPR036217">
    <property type="entry name" value="MethylDNA_cys_MeTrfase_DNAb"/>
</dbReference>
<dbReference type="InterPro" id="IPR036631">
    <property type="entry name" value="MGMT_N_sf"/>
</dbReference>
<reference evidence="22 23" key="1">
    <citation type="journal article" date="2023" name="BMC Biol.">
        <title>The compact genome of the sponge Oopsacas minuta (Hexactinellida) is lacking key metazoan core genes.</title>
        <authorList>
            <person name="Santini S."/>
            <person name="Schenkelaars Q."/>
            <person name="Jourda C."/>
            <person name="Duchesne M."/>
            <person name="Belahbib H."/>
            <person name="Rocher C."/>
            <person name="Selva M."/>
            <person name="Riesgo A."/>
            <person name="Vervoort M."/>
            <person name="Leys S.P."/>
            <person name="Kodjabachian L."/>
            <person name="Le Bivic A."/>
            <person name="Borchiellini C."/>
            <person name="Claverie J.M."/>
            <person name="Renard E."/>
        </authorList>
    </citation>
    <scope>NUCLEOTIDE SEQUENCE [LARGE SCALE GENOMIC DNA]</scope>
    <source>
        <strain evidence="22">SPO-2</strain>
    </source>
</reference>
<comment type="similarity">
    <text evidence="5">Belongs to the MGMT family.</text>
</comment>
<evidence type="ECO:0000256" key="3">
    <source>
        <dbReference type="ARBA" id="ARBA00003317"/>
    </source>
</evidence>
<dbReference type="Pfam" id="PF02870">
    <property type="entry name" value="Methyltransf_1N"/>
    <property type="match status" value="1"/>
</dbReference>
<evidence type="ECO:0000256" key="12">
    <source>
        <dbReference type="ARBA" id="ARBA00022763"/>
    </source>
</evidence>
<keyword evidence="10" id="KW-0808">Transferase</keyword>
<dbReference type="InterPro" id="IPR008332">
    <property type="entry name" value="MethylG_MeTrfase_N"/>
</dbReference>
<accession>A0AAV7JWC6</accession>
<evidence type="ECO:0000256" key="2">
    <source>
        <dbReference type="ARBA" id="ARBA00001947"/>
    </source>
</evidence>
<keyword evidence="23" id="KW-1185">Reference proteome</keyword>
<keyword evidence="16" id="KW-0539">Nucleus</keyword>
<evidence type="ECO:0000256" key="4">
    <source>
        <dbReference type="ARBA" id="ARBA00004123"/>
    </source>
</evidence>
<dbReference type="InterPro" id="IPR014048">
    <property type="entry name" value="MethylDNA_cys_MeTrfase_DNA-bd"/>
</dbReference>
<evidence type="ECO:0000256" key="14">
    <source>
        <dbReference type="ARBA" id="ARBA00023125"/>
    </source>
</evidence>
<comment type="catalytic activity">
    <reaction evidence="1">
        <text>a 4-O-methyl-thymidine in DNA + L-cysteinyl-[protein] = a thymidine in DNA + S-methyl-L-cysteinyl-[protein]</text>
        <dbReference type="Rhea" id="RHEA:53428"/>
        <dbReference type="Rhea" id="RHEA-COMP:10131"/>
        <dbReference type="Rhea" id="RHEA-COMP:10132"/>
        <dbReference type="Rhea" id="RHEA-COMP:13555"/>
        <dbReference type="Rhea" id="RHEA-COMP:13556"/>
        <dbReference type="ChEBI" id="CHEBI:29950"/>
        <dbReference type="ChEBI" id="CHEBI:82612"/>
        <dbReference type="ChEBI" id="CHEBI:137386"/>
        <dbReference type="ChEBI" id="CHEBI:137387"/>
        <dbReference type="EC" id="2.1.1.63"/>
    </reaction>
</comment>
<feature type="domain" description="Methylated-DNA-[protein]-cysteine S-methyltransferase DNA binding" evidence="20">
    <location>
        <begin position="76"/>
        <end position="158"/>
    </location>
</feature>
<dbReference type="InterPro" id="IPR036388">
    <property type="entry name" value="WH-like_DNA-bd_sf"/>
</dbReference>
<comment type="subcellular location">
    <subcellularLocation>
        <location evidence="4">Nucleus</location>
    </subcellularLocation>
</comment>
<evidence type="ECO:0000256" key="8">
    <source>
        <dbReference type="ARBA" id="ARBA00022553"/>
    </source>
</evidence>
<dbReference type="GO" id="GO:0005634">
    <property type="term" value="C:nucleus"/>
    <property type="evidence" value="ECO:0007669"/>
    <property type="project" value="UniProtKB-SubCell"/>
</dbReference>
<evidence type="ECO:0000313" key="23">
    <source>
        <dbReference type="Proteomes" id="UP001165289"/>
    </source>
</evidence>
<comment type="catalytic activity">
    <reaction evidence="19">
        <text>a 6-O-methyl-2'-deoxyguanosine in DNA + L-cysteinyl-[protein] = S-methyl-L-cysteinyl-[protein] + a 2'-deoxyguanosine in DNA</text>
        <dbReference type="Rhea" id="RHEA:24000"/>
        <dbReference type="Rhea" id="RHEA-COMP:10131"/>
        <dbReference type="Rhea" id="RHEA-COMP:10132"/>
        <dbReference type="Rhea" id="RHEA-COMP:11367"/>
        <dbReference type="Rhea" id="RHEA-COMP:11368"/>
        <dbReference type="ChEBI" id="CHEBI:29950"/>
        <dbReference type="ChEBI" id="CHEBI:82612"/>
        <dbReference type="ChEBI" id="CHEBI:85445"/>
        <dbReference type="ChEBI" id="CHEBI:85448"/>
        <dbReference type="EC" id="2.1.1.63"/>
    </reaction>
</comment>
<dbReference type="PANTHER" id="PTHR46460:SF1">
    <property type="entry name" value="METHYLATED-DNA--PROTEIN-CYSTEINE METHYLTRANSFERASE"/>
    <property type="match status" value="1"/>
</dbReference>
<dbReference type="SUPFAM" id="SSF46767">
    <property type="entry name" value="Methylated DNA-protein cysteine methyltransferase, C-terminal domain"/>
    <property type="match status" value="1"/>
</dbReference>
<dbReference type="Proteomes" id="UP001165289">
    <property type="component" value="Unassembled WGS sequence"/>
</dbReference>
<dbReference type="SUPFAM" id="SSF53155">
    <property type="entry name" value="Methylated DNA-protein cysteine methyltransferase domain"/>
    <property type="match status" value="1"/>
</dbReference>
<evidence type="ECO:0000256" key="13">
    <source>
        <dbReference type="ARBA" id="ARBA00022833"/>
    </source>
</evidence>
<evidence type="ECO:0000256" key="19">
    <source>
        <dbReference type="ARBA" id="ARBA00049348"/>
    </source>
</evidence>
<keyword evidence="11" id="KW-0479">Metal-binding</keyword>
<dbReference type="AlphaFoldDB" id="A0AAV7JWC6"/>
<evidence type="ECO:0000256" key="10">
    <source>
        <dbReference type="ARBA" id="ARBA00022679"/>
    </source>
</evidence>
<keyword evidence="14" id="KW-0238">DNA-binding</keyword>
<dbReference type="GO" id="GO:0003908">
    <property type="term" value="F:methylated-DNA-[protein]-cysteine S-methyltransferase activity"/>
    <property type="evidence" value="ECO:0007669"/>
    <property type="project" value="UniProtKB-EC"/>
</dbReference>
<dbReference type="GO" id="GO:0003677">
    <property type="term" value="F:DNA binding"/>
    <property type="evidence" value="ECO:0007669"/>
    <property type="project" value="UniProtKB-KW"/>
</dbReference>
<comment type="function">
    <text evidence="3">Involved in the cellular defense against the biological effects of O6-methylguanine (O6-MeG) and O4-methylthymine (O4-MeT) in DNA. Repairs the methylated nucleobase in DNA by stoichiometrically transferring the methyl group to a cysteine residue in the enzyme. This is a suicide reaction: the enzyme is irreversibly inactivated.</text>
</comment>
<evidence type="ECO:0000256" key="6">
    <source>
        <dbReference type="ARBA" id="ARBA00011918"/>
    </source>
</evidence>
<name>A0AAV7JWC6_9METZ</name>
<dbReference type="InterPro" id="IPR001497">
    <property type="entry name" value="MethylDNA_cys_MeTrfase_AS"/>
</dbReference>
<evidence type="ECO:0000313" key="22">
    <source>
        <dbReference type="EMBL" id="KAI6652809.1"/>
    </source>
</evidence>
<gene>
    <name evidence="22" type="ORF">LOD99_4195</name>
</gene>
<protein>
    <recommendedName>
        <fullName evidence="7">Methylated-DNA--protein-cysteine methyltransferase</fullName>
        <ecNumber evidence="6">2.1.1.63</ecNumber>
    </recommendedName>
    <alternativeName>
        <fullName evidence="17">6-O-methylguanine-DNA methyltransferase</fullName>
    </alternativeName>
    <alternativeName>
        <fullName evidence="18">O-6-methylguanine-DNA-alkyltransferase</fullName>
    </alternativeName>
</protein>
<dbReference type="Gene3D" id="1.10.10.10">
    <property type="entry name" value="Winged helix-like DNA-binding domain superfamily/Winged helix DNA-binding domain"/>
    <property type="match status" value="1"/>
</dbReference>
<dbReference type="EC" id="2.1.1.63" evidence="6"/>
<evidence type="ECO:0000259" key="21">
    <source>
        <dbReference type="Pfam" id="PF02870"/>
    </source>
</evidence>
<dbReference type="GO" id="GO:0006281">
    <property type="term" value="P:DNA repair"/>
    <property type="evidence" value="ECO:0007669"/>
    <property type="project" value="UniProtKB-KW"/>
</dbReference>
<evidence type="ECO:0000256" key="7">
    <source>
        <dbReference type="ARBA" id="ARBA00015377"/>
    </source>
</evidence>
<dbReference type="CDD" id="cd06445">
    <property type="entry name" value="ATase"/>
    <property type="match status" value="1"/>
</dbReference>
<evidence type="ECO:0000256" key="17">
    <source>
        <dbReference type="ARBA" id="ARBA00030795"/>
    </source>
</evidence>
<proteinExistence type="inferred from homology"/>
<sequence>MEYYGTYSSPFGLLTINFDDKGVSQLQWSSTTAIECDNTCTDNKHFTQAIAWLDYYFGKTNEKVELPQLNLDKYTAFHTKVWRVLLEKTKEGMSLSYSDLAQLIGSPHAARAVGTAMKRNPLPLFIPCHRVLPKRGGFGSYSGGHGASTKKQLLEHEARVVKQRKQLE</sequence>
<organism evidence="22 23">
    <name type="scientific">Oopsacas minuta</name>
    <dbReference type="NCBI Taxonomy" id="111878"/>
    <lineage>
        <taxon>Eukaryota</taxon>
        <taxon>Metazoa</taxon>
        <taxon>Porifera</taxon>
        <taxon>Hexactinellida</taxon>
        <taxon>Hexasterophora</taxon>
        <taxon>Lyssacinosida</taxon>
        <taxon>Leucopsacidae</taxon>
        <taxon>Oopsacas</taxon>
    </lineage>
</organism>
<evidence type="ECO:0000259" key="20">
    <source>
        <dbReference type="Pfam" id="PF01035"/>
    </source>
</evidence>
<comment type="cofactor">
    <cofactor evidence="2">
        <name>Zn(2+)</name>
        <dbReference type="ChEBI" id="CHEBI:29105"/>
    </cofactor>
</comment>
<keyword evidence="15" id="KW-0234">DNA repair</keyword>